<dbReference type="EMBL" id="JAJJMA010234161">
    <property type="protein sequence ID" value="MCL7042339.1"/>
    <property type="molecule type" value="Genomic_DNA"/>
</dbReference>
<evidence type="ECO:0000313" key="2">
    <source>
        <dbReference type="EMBL" id="MCL7042339.1"/>
    </source>
</evidence>
<dbReference type="AlphaFoldDB" id="A0AA41VJA8"/>
<sequence>MANDGNVNNSFRHLDLGKFPPWQLTVTLAGGEKRQIKIPYSEGDHVVGLPLGLDVPEVIAKNYKDLLCMVNGMTYIISNLTRKLDRQQQDAARYLEDANRYRLELQEVKCKIGSGMAVLQEVMTSISPSKKRKLRKEEYVPCETTTVSISEPEHLPSTRSSDTPAIPVLLVQESATEDNMNDLPLASVKRPRVEDISAGTSVDIPQVQTEMVLESIAGIGLIREPVDAMMTSSSANCLTVVDSTTLTTLTKKVIKSS</sequence>
<feature type="non-terminal residue" evidence="2">
    <location>
        <position position="257"/>
    </location>
</feature>
<comment type="caution">
    <text evidence="2">The sequence shown here is derived from an EMBL/GenBank/DDBJ whole genome shotgun (WGS) entry which is preliminary data.</text>
</comment>
<dbReference type="Proteomes" id="UP001177140">
    <property type="component" value="Unassembled WGS sequence"/>
</dbReference>
<feature type="coiled-coil region" evidence="1">
    <location>
        <begin position="77"/>
        <end position="111"/>
    </location>
</feature>
<reference evidence="2" key="1">
    <citation type="submission" date="2022-03" db="EMBL/GenBank/DDBJ databases">
        <title>A functionally conserved STORR gene fusion in Papaver species that diverged 16.8 million years ago.</title>
        <authorList>
            <person name="Catania T."/>
        </authorList>
    </citation>
    <scope>NUCLEOTIDE SEQUENCE</scope>
    <source>
        <strain evidence="2">S-191538</strain>
    </source>
</reference>
<evidence type="ECO:0000256" key="1">
    <source>
        <dbReference type="SAM" id="Coils"/>
    </source>
</evidence>
<accession>A0AA41VJA8</accession>
<organism evidence="2 3">
    <name type="scientific">Papaver nudicaule</name>
    <name type="common">Iceland poppy</name>
    <dbReference type="NCBI Taxonomy" id="74823"/>
    <lineage>
        <taxon>Eukaryota</taxon>
        <taxon>Viridiplantae</taxon>
        <taxon>Streptophyta</taxon>
        <taxon>Embryophyta</taxon>
        <taxon>Tracheophyta</taxon>
        <taxon>Spermatophyta</taxon>
        <taxon>Magnoliopsida</taxon>
        <taxon>Ranunculales</taxon>
        <taxon>Papaveraceae</taxon>
        <taxon>Papaveroideae</taxon>
        <taxon>Papaver</taxon>
    </lineage>
</organism>
<name>A0AA41VJA8_PAPNU</name>
<evidence type="ECO:0000313" key="3">
    <source>
        <dbReference type="Proteomes" id="UP001177140"/>
    </source>
</evidence>
<gene>
    <name evidence="2" type="ORF">MKW94_001414</name>
</gene>
<keyword evidence="1" id="KW-0175">Coiled coil</keyword>
<protein>
    <submittedName>
        <fullName evidence="2">Uncharacterized protein</fullName>
    </submittedName>
</protein>
<keyword evidence="3" id="KW-1185">Reference proteome</keyword>
<proteinExistence type="predicted"/>